<sequence length="807" mass="91433">MEAIRIKLKFENPSILTRKQMAEGVAQCWFPLRRSLHSIADLAADIISSFQLQQTCPHGISLSMEDFALLPFESISLLKEKDLLSVKERIKVDLLEPFNVKDIDTRICEDSATTNGAFYHQVGNFNLRALEEFEKESGGYRSEEEDTRLDLLAENGNGKEASKEVHGILEPHFEKRRSSKVEQRLLSSDKAMKTLSSDSFEKKAKHGQRSKGARGTSNLEEEAFVDGELKVYTPNVPKVESEPVKKSRKRKSEDAKLTSETLKKPLTVQQNEHKKVSKKKKKQTEDWEATIEENGEVEHQKKRRKQQFEEAEGRSERKKHKREKHAMDEKALGDGNLSIEDKKLKRSKCMPESEDDENVHETQTETRALKVTLNKAAENEVDLAGHAEKLRPSRSARRKKAKRQWLRIHAEQQHQVERGKLEAHPTIFSKDERVGELSLNTDLAIHGRKKTDNAEAKGERQLQPMVVAPGHIRFEPLDSDGENDKNQTPMLVIRINNDIKSKKQGRCWGKEIVEKGNHKNINESATGPDALGEAVVQIVSNADKKILTNFEALSSLHDFPREGDILAYRLVELTSNWTPELSPYRVGRVSKCDKDSCILKLDPVPGYSLNLKMDAADVCSDDRFNEQENLCAPYNEDGSLEIELSSLSDVRFVQRICSVDSAIGAGDLESNQIHENDKQVLSPAKPQDNDEMIVTPGCKEEDFHGRVNTSSMWQEISEELDRKKMQLIQMDSCKSHHVAMKDASEKIQEAGACLKEAEWKPSEAENQLFERENHRPKAGKDRKLHAKFLKSGALGPTIALLRAQQVL</sequence>
<proteinExistence type="predicted"/>
<evidence type="ECO:0000313" key="2">
    <source>
        <dbReference type="Proteomes" id="UP001162992"/>
    </source>
</evidence>
<reference evidence="2" key="1">
    <citation type="journal article" date="2024" name="Proc. Natl. Acad. Sci. U.S.A.">
        <title>Extraordinary preservation of gene collinearity over three hundred million years revealed in homosporous lycophytes.</title>
        <authorList>
            <person name="Li C."/>
            <person name="Wickell D."/>
            <person name="Kuo L.Y."/>
            <person name="Chen X."/>
            <person name="Nie B."/>
            <person name="Liao X."/>
            <person name="Peng D."/>
            <person name="Ji J."/>
            <person name="Jenkins J."/>
            <person name="Williams M."/>
            <person name="Shu S."/>
            <person name="Plott C."/>
            <person name="Barry K."/>
            <person name="Rajasekar S."/>
            <person name="Grimwood J."/>
            <person name="Han X."/>
            <person name="Sun S."/>
            <person name="Hou Z."/>
            <person name="He W."/>
            <person name="Dai G."/>
            <person name="Sun C."/>
            <person name="Schmutz J."/>
            <person name="Leebens-Mack J.H."/>
            <person name="Li F.W."/>
            <person name="Wang L."/>
        </authorList>
    </citation>
    <scope>NUCLEOTIDE SEQUENCE [LARGE SCALE GENOMIC DNA]</scope>
    <source>
        <strain evidence="2">cv. PW_Plant_1</strain>
    </source>
</reference>
<protein>
    <submittedName>
        <fullName evidence="1">Uncharacterized protein</fullName>
    </submittedName>
</protein>
<keyword evidence="2" id="KW-1185">Reference proteome</keyword>
<gene>
    <name evidence="1" type="ORF">O6H91_20G017700</name>
</gene>
<name>A0ACC2AN43_DIPCM</name>
<organism evidence="1 2">
    <name type="scientific">Diphasiastrum complanatum</name>
    <name type="common">Issler's clubmoss</name>
    <name type="synonym">Lycopodium complanatum</name>
    <dbReference type="NCBI Taxonomy" id="34168"/>
    <lineage>
        <taxon>Eukaryota</taxon>
        <taxon>Viridiplantae</taxon>
        <taxon>Streptophyta</taxon>
        <taxon>Embryophyta</taxon>
        <taxon>Tracheophyta</taxon>
        <taxon>Lycopodiopsida</taxon>
        <taxon>Lycopodiales</taxon>
        <taxon>Lycopodiaceae</taxon>
        <taxon>Lycopodioideae</taxon>
        <taxon>Diphasiastrum</taxon>
    </lineage>
</organism>
<accession>A0ACC2AN43</accession>
<comment type="caution">
    <text evidence="1">The sequence shown here is derived from an EMBL/GenBank/DDBJ whole genome shotgun (WGS) entry which is preliminary data.</text>
</comment>
<dbReference type="EMBL" id="CM055111">
    <property type="protein sequence ID" value="KAJ7518977.1"/>
    <property type="molecule type" value="Genomic_DNA"/>
</dbReference>
<evidence type="ECO:0000313" key="1">
    <source>
        <dbReference type="EMBL" id="KAJ7518977.1"/>
    </source>
</evidence>
<dbReference type="Proteomes" id="UP001162992">
    <property type="component" value="Chromosome 20"/>
</dbReference>